<organism evidence="2 3">
    <name type="scientific">Chryseobacterium lathyri</name>
    <dbReference type="NCBI Taxonomy" id="395933"/>
    <lineage>
        <taxon>Bacteria</taxon>
        <taxon>Pseudomonadati</taxon>
        <taxon>Bacteroidota</taxon>
        <taxon>Flavobacteriia</taxon>
        <taxon>Flavobacteriales</taxon>
        <taxon>Weeksellaceae</taxon>
        <taxon>Chryseobacterium group</taxon>
        <taxon>Chryseobacterium</taxon>
    </lineage>
</organism>
<evidence type="ECO:0008006" key="4">
    <source>
        <dbReference type="Google" id="ProtNLM"/>
    </source>
</evidence>
<dbReference type="Proteomes" id="UP000321150">
    <property type="component" value="Unassembled WGS sequence"/>
</dbReference>
<accession>A0A511Y7G6</accession>
<sequence length="428" mass="45363">MENKTNSKFNDMQKLICSLAGLFFLLAAGNIQGQVGVNTTSPAVTLDVIGNTDKSKALDGIIAPRVKGSELASYTYTTLQKGALVYVTEAAPVLSGQVVHIKSPNAYYYFDGSVWEPLYGSLYDVVERGNFAPRYISFTGSSITKQGTTDAALGMNPQTYSLYFGNMNQMHTGTYNLSYGYGALQKLSTASGNVAFGSYSLNGVTTGAYNTFIGHISGYDLSNAGKIITGNVNVGLGNATLAKLTSGYKNIAIGQSALNSLNTGSYNTILGQSSGQFITTESKNVMLGAQAGGYIRGENNVFIGTGAGHSNTVNTVETVNNRLVIHSNASLVPSEAIGTENVVDLSASWTNGLIIGDFAERWLKINGTLNLNPTYHMVPQPDTSHTLKVVARPDGKLGLINDNVAVFISILETATPAQKIQIKQILGI</sequence>
<proteinExistence type="predicted"/>
<dbReference type="AlphaFoldDB" id="A0A511Y7G6"/>
<comment type="caution">
    <text evidence="2">The sequence shown here is derived from an EMBL/GenBank/DDBJ whole genome shotgun (WGS) entry which is preliminary data.</text>
</comment>
<reference evidence="2 3" key="1">
    <citation type="submission" date="2019-07" db="EMBL/GenBank/DDBJ databases">
        <title>Whole genome shotgun sequence of Chryseobacterium lathyri NBRC 105250.</title>
        <authorList>
            <person name="Hosoyama A."/>
            <person name="Uohara A."/>
            <person name="Ohji S."/>
            <person name="Ichikawa N."/>
        </authorList>
    </citation>
    <scope>NUCLEOTIDE SEQUENCE [LARGE SCALE GENOMIC DNA]</scope>
    <source>
        <strain evidence="2 3">NBRC 105250</strain>
    </source>
</reference>
<evidence type="ECO:0000313" key="2">
    <source>
        <dbReference type="EMBL" id="GEN71139.1"/>
    </source>
</evidence>
<protein>
    <recommendedName>
        <fullName evidence="4">Peptidase S74 domain-containing protein</fullName>
    </recommendedName>
</protein>
<name>A0A511Y7G6_9FLAO</name>
<evidence type="ECO:0000313" key="3">
    <source>
        <dbReference type="Proteomes" id="UP000321150"/>
    </source>
</evidence>
<keyword evidence="1" id="KW-0732">Signal</keyword>
<feature type="signal peptide" evidence="1">
    <location>
        <begin position="1"/>
        <end position="33"/>
    </location>
</feature>
<dbReference type="EMBL" id="BJYI01000003">
    <property type="protein sequence ID" value="GEN71139.1"/>
    <property type="molecule type" value="Genomic_DNA"/>
</dbReference>
<gene>
    <name evidence="2" type="ORF">CLA01_12110</name>
</gene>
<evidence type="ECO:0000256" key="1">
    <source>
        <dbReference type="SAM" id="SignalP"/>
    </source>
</evidence>
<feature type="chain" id="PRO_5022117847" description="Peptidase S74 domain-containing protein" evidence="1">
    <location>
        <begin position="34"/>
        <end position="428"/>
    </location>
</feature>